<organism evidence="3">
    <name type="scientific">Salmonella enterica subsp. arizonae serovar 48:z4,z24:-</name>
    <dbReference type="NCBI Taxonomy" id="1967584"/>
    <lineage>
        <taxon>Bacteria</taxon>
        <taxon>Pseudomonadati</taxon>
        <taxon>Pseudomonadota</taxon>
        <taxon>Gammaproteobacteria</taxon>
        <taxon>Enterobacterales</taxon>
        <taxon>Enterobacteriaceae</taxon>
        <taxon>Salmonella</taxon>
    </lineage>
</organism>
<accession>A0A739C686</accession>
<dbReference type="Pfam" id="PF15648">
    <property type="entry name" value="Tox-REase-5"/>
    <property type="match status" value="1"/>
</dbReference>
<protein>
    <recommendedName>
        <fullName evidence="2">Tox-REase-5 domain-containing protein</fullName>
    </recommendedName>
</protein>
<dbReference type="EMBL" id="DAATNN010000034">
    <property type="protein sequence ID" value="HAE9264236.1"/>
    <property type="molecule type" value="Genomic_DNA"/>
</dbReference>
<gene>
    <name evidence="3" type="ORF">G4Y52_004172</name>
</gene>
<sequence>MVMIPPVVTGGIGGAATGSVGVAGGSTGTATFPGAGRSHGGWEEEDMSYPGAGNAQSRSQEGFDYRGKQYDPVLNEPMAVSAETHGDFWEDDMDYSEAVSYEGINTKAGVQAKTDEKTCENCPPEGKVMPMVRRCSRWSMVTISYQTRICGTFYNPETQQIQEFKYCGVSFDGWKDKLCQFWEAKARYDQFFDAFGDPKGWWKGYKSGLSQAARHQAVATINQPLKVVWIFMQPVSYRYYSRIFKDFKDIITR</sequence>
<dbReference type="InterPro" id="IPR028904">
    <property type="entry name" value="Tox-REase-5_dom"/>
</dbReference>
<reference evidence="3" key="2">
    <citation type="submission" date="2018-07" db="EMBL/GenBank/DDBJ databases">
        <authorList>
            <consortium name="NCBI Pathogen Detection Project"/>
        </authorList>
    </citation>
    <scope>NUCLEOTIDE SEQUENCE</scope>
    <source>
        <strain evidence="3">13-3002</strain>
    </source>
</reference>
<reference evidence="3" key="1">
    <citation type="journal article" date="2018" name="Genome Biol.">
        <title>SKESA: strategic k-mer extension for scrupulous assemblies.</title>
        <authorList>
            <person name="Souvorov A."/>
            <person name="Agarwala R."/>
            <person name="Lipman D.J."/>
        </authorList>
    </citation>
    <scope>NUCLEOTIDE SEQUENCE</scope>
    <source>
        <strain evidence="3">13-3002</strain>
    </source>
</reference>
<name>A0A739C686_SALER</name>
<comment type="caution">
    <text evidence="3">The sequence shown here is derived from an EMBL/GenBank/DDBJ whole genome shotgun (WGS) entry which is preliminary data.</text>
</comment>
<feature type="domain" description="Tox-REase-5" evidence="2">
    <location>
        <begin position="142"/>
        <end position="234"/>
    </location>
</feature>
<evidence type="ECO:0000313" key="3">
    <source>
        <dbReference type="EMBL" id="HAE9264236.1"/>
    </source>
</evidence>
<evidence type="ECO:0000259" key="2">
    <source>
        <dbReference type="Pfam" id="PF15648"/>
    </source>
</evidence>
<dbReference type="AlphaFoldDB" id="A0A739C686"/>
<proteinExistence type="predicted"/>
<feature type="region of interest" description="Disordered" evidence="1">
    <location>
        <begin position="36"/>
        <end position="59"/>
    </location>
</feature>
<evidence type="ECO:0000256" key="1">
    <source>
        <dbReference type="SAM" id="MobiDB-lite"/>
    </source>
</evidence>